<feature type="compositionally biased region" description="Polar residues" evidence="1">
    <location>
        <begin position="205"/>
        <end position="226"/>
    </location>
</feature>
<dbReference type="OrthoDB" id="6142124at2759"/>
<evidence type="ECO:0000313" key="3">
    <source>
        <dbReference type="EMBL" id="CAG2190931.1"/>
    </source>
</evidence>
<dbReference type="SMART" id="SM00597">
    <property type="entry name" value="ZnF_TTF"/>
    <property type="match status" value="1"/>
</dbReference>
<protein>
    <recommendedName>
        <fullName evidence="2">TTF-type domain-containing protein</fullName>
    </recommendedName>
</protein>
<feature type="region of interest" description="Disordered" evidence="1">
    <location>
        <begin position="429"/>
        <end position="564"/>
    </location>
</feature>
<feature type="region of interest" description="Disordered" evidence="1">
    <location>
        <begin position="94"/>
        <end position="116"/>
    </location>
</feature>
<reference evidence="3" key="1">
    <citation type="submission" date="2021-03" db="EMBL/GenBank/DDBJ databases">
        <authorList>
            <person name="Bekaert M."/>
        </authorList>
    </citation>
    <scope>NUCLEOTIDE SEQUENCE</scope>
</reference>
<dbReference type="AlphaFoldDB" id="A0A8S3Q677"/>
<dbReference type="InterPro" id="IPR006580">
    <property type="entry name" value="Znf_TTF"/>
</dbReference>
<feature type="domain" description="TTF-type" evidence="2">
    <location>
        <begin position="596"/>
        <end position="692"/>
    </location>
</feature>
<proteinExistence type="predicted"/>
<comment type="caution">
    <text evidence="3">The sequence shown here is derived from an EMBL/GenBank/DDBJ whole genome shotgun (WGS) entry which is preliminary data.</text>
</comment>
<feature type="region of interest" description="Disordered" evidence="1">
    <location>
        <begin position="205"/>
        <end position="230"/>
    </location>
</feature>
<feature type="region of interest" description="Disordered" evidence="1">
    <location>
        <begin position="1"/>
        <end position="54"/>
    </location>
</feature>
<dbReference type="Proteomes" id="UP000683360">
    <property type="component" value="Unassembled WGS sequence"/>
</dbReference>
<feature type="compositionally biased region" description="Polar residues" evidence="1">
    <location>
        <begin position="94"/>
        <end position="112"/>
    </location>
</feature>
<feature type="compositionally biased region" description="Polar residues" evidence="1">
    <location>
        <begin position="539"/>
        <end position="552"/>
    </location>
</feature>
<accession>A0A8S3Q677</accession>
<gene>
    <name evidence="3" type="ORF">MEDL_6191</name>
</gene>
<feature type="compositionally biased region" description="Basic and acidic residues" evidence="1">
    <location>
        <begin position="497"/>
        <end position="515"/>
    </location>
</feature>
<dbReference type="EMBL" id="CAJPWZ010000344">
    <property type="protein sequence ID" value="CAG2190931.1"/>
    <property type="molecule type" value="Genomic_DNA"/>
</dbReference>
<evidence type="ECO:0000256" key="1">
    <source>
        <dbReference type="SAM" id="MobiDB-lite"/>
    </source>
</evidence>
<evidence type="ECO:0000259" key="2">
    <source>
        <dbReference type="SMART" id="SM00597"/>
    </source>
</evidence>
<organism evidence="3 4">
    <name type="scientific">Mytilus edulis</name>
    <name type="common">Blue mussel</name>
    <dbReference type="NCBI Taxonomy" id="6550"/>
    <lineage>
        <taxon>Eukaryota</taxon>
        <taxon>Metazoa</taxon>
        <taxon>Spiralia</taxon>
        <taxon>Lophotrochozoa</taxon>
        <taxon>Mollusca</taxon>
        <taxon>Bivalvia</taxon>
        <taxon>Autobranchia</taxon>
        <taxon>Pteriomorphia</taxon>
        <taxon>Mytilida</taxon>
        <taxon>Mytiloidea</taxon>
        <taxon>Mytilidae</taxon>
        <taxon>Mytilinae</taxon>
        <taxon>Mytilus</taxon>
    </lineage>
</organism>
<sequence length="692" mass="77675">MAEEYRHSLADANAENLDSDSAGETPTGDFLVKKMARTTKDSSSKKKKRVSKTAELENKLTSMEDRFDKKIDMLFAVLNKSCATTGSSTVAEISQSGGLATQREQSSDNVPSTGERRPVISLNANLDEDLGSPRIIRNIDFDNRSEISLHIDSREKADLLGLCSSEDEYSRGLGSPVSVYSQAGNKSRNVERFSQYLQTQPTIINNNVESQSNQRQTSNIDNNNNKTVDKQSDNLNLLSKLFKEDIPSESSDNSGGLIIDEAQVRILERSWRTKNPEKLTAFKDEYRSCFPVNDKSKSFLQVPSLDDLLEPMIRTVHGTNSVKSWDKHKQLVTQPLKQIENLAYQGQVASRMGIISVLYMQQTLGTLLERVENENVSDETCQMVKDLFAISTKSLDQAKVLYLPLSNEGVFGKGLEDKLEKRKEQREQLDDLLPEYKNNNKRKFESTQVRQDWQNKAPRYSSNNSSTHVNYNNANSADKRSGFSYNKSSVRSAPRKFQKDNKADDFGKKDKEKKAGGNWNSFRIPKKNIISKTHEEASCSDSQDSETNPNTKTQTQTQSLDPVGFIGKSLNDTLKSTILGSKWTPEKGKFSFPLTHGRRYNVAWEDKFNWLRYSPSTDSAFCAPCIAFGECKSSGGYSDKFSSSGMKDWKNAVGAKRGTFLIHQESSGHKDALLKSSNFLQIIEGGEKKHQV</sequence>
<keyword evidence="4" id="KW-1185">Reference proteome</keyword>
<feature type="compositionally biased region" description="Polar residues" evidence="1">
    <location>
        <begin position="446"/>
        <end position="476"/>
    </location>
</feature>
<evidence type="ECO:0000313" key="4">
    <source>
        <dbReference type="Proteomes" id="UP000683360"/>
    </source>
</evidence>
<name>A0A8S3Q677_MYTED</name>